<feature type="transmembrane region" description="Helical" evidence="1">
    <location>
        <begin position="135"/>
        <end position="168"/>
    </location>
</feature>
<evidence type="ECO:0000313" key="2">
    <source>
        <dbReference type="EMBL" id="GAA3981758.1"/>
    </source>
</evidence>
<sequence length="175" mass="19361">MDRGSKGLIYLVIGLAAFAMLLSVSGVLGSVMDGLSLRDSGNVDYRQHLLEVGISEIMKYPFFGRLDFRDAAAFKTLIQGEGIVDIVNTYLQIALAYGVIALGFFVYALIVWPISIYRKAARSKDLQRQKIARAYFCFMLCIAISIFTVSSFNVGSVFFPLIMFWVGVGHGVEGY</sequence>
<feature type="transmembrane region" description="Helical" evidence="1">
    <location>
        <begin position="7"/>
        <end position="28"/>
    </location>
</feature>
<accession>A0ABP7QGI4</accession>
<comment type="caution">
    <text evidence="2">The sequence shown here is derived from an EMBL/GenBank/DDBJ whole genome shotgun (WGS) entry which is preliminary data.</text>
</comment>
<evidence type="ECO:0000256" key="1">
    <source>
        <dbReference type="SAM" id="Phobius"/>
    </source>
</evidence>
<keyword evidence="1" id="KW-0472">Membrane</keyword>
<name>A0ABP7QGI4_9BURK</name>
<feature type="transmembrane region" description="Helical" evidence="1">
    <location>
        <begin position="94"/>
        <end position="114"/>
    </location>
</feature>
<keyword evidence="1" id="KW-0812">Transmembrane</keyword>
<organism evidence="2 3">
    <name type="scientific">Comamonas faecalis</name>
    <dbReference type="NCBI Taxonomy" id="1387849"/>
    <lineage>
        <taxon>Bacteria</taxon>
        <taxon>Pseudomonadati</taxon>
        <taxon>Pseudomonadota</taxon>
        <taxon>Betaproteobacteria</taxon>
        <taxon>Burkholderiales</taxon>
        <taxon>Comamonadaceae</taxon>
        <taxon>Comamonas</taxon>
    </lineage>
</organism>
<keyword evidence="1" id="KW-1133">Transmembrane helix</keyword>
<gene>
    <name evidence="2" type="ORF">GCM10022279_01690</name>
</gene>
<dbReference type="Proteomes" id="UP001501627">
    <property type="component" value="Unassembled WGS sequence"/>
</dbReference>
<reference evidence="3" key="1">
    <citation type="journal article" date="2019" name="Int. J. Syst. Evol. Microbiol.">
        <title>The Global Catalogue of Microorganisms (GCM) 10K type strain sequencing project: providing services to taxonomists for standard genome sequencing and annotation.</title>
        <authorList>
            <consortium name="The Broad Institute Genomics Platform"/>
            <consortium name="The Broad Institute Genome Sequencing Center for Infectious Disease"/>
            <person name="Wu L."/>
            <person name="Ma J."/>
        </authorList>
    </citation>
    <scope>NUCLEOTIDE SEQUENCE [LARGE SCALE GENOMIC DNA]</scope>
    <source>
        <strain evidence="3">JCM 17561</strain>
    </source>
</reference>
<dbReference type="EMBL" id="BAABBP010000001">
    <property type="protein sequence ID" value="GAA3981758.1"/>
    <property type="molecule type" value="Genomic_DNA"/>
</dbReference>
<keyword evidence="3" id="KW-1185">Reference proteome</keyword>
<evidence type="ECO:0000313" key="3">
    <source>
        <dbReference type="Proteomes" id="UP001501627"/>
    </source>
</evidence>
<proteinExistence type="predicted"/>
<protein>
    <submittedName>
        <fullName evidence="2">Uncharacterized protein</fullName>
    </submittedName>
</protein>